<dbReference type="PIRSF" id="PIRSF001430">
    <property type="entry name" value="tRNA_psdUrid_synth"/>
    <property type="match status" value="1"/>
</dbReference>
<dbReference type="EC" id="5.4.99.12" evidence="4"/>
<evidence type="ECO:0000256" key="5">
    <source>
        <dbReference type="PIRSR" id="PIRSR001430-1"/>
    </source>
</evidence>
<keyword evidence="3 4" id="KW-0413">Isomerase</keyword>
<comment type="similarity">
    <text evidence="1 4 7">Belongs to the tRNA pseudouridine synthase TruA family.</text>
</comment>
<dbReference type="InterPro" id="IPR020094">
    <property type="entry name" value="TruA/RsuA/RluB/E/F_N"/>
</dbReference>
<comment type="catalytic activity">
    <reaction evidence="4 7">
        <text>uridine(38/39/40) in tRNA = pseudouridine(38/39/40) in tRNA</text>
        <dbReference type="Rhea" id="RHEA:22376"/>
        <dbReference type="Rhea" id="RHEA-COMP:10085"/>
        <dbReference type="Rhea" id="RHEA-COMP:10087"/>
        <dbReference type="ChEBI" id="CHEBI:65314"/>
        <dbReference type="ChEBI" id="CHEBI:65315"/>
        <dbReference type="EC" id="5.4.99.12"/>
    </reaction>
</comment>
<feature type="binding site" evidence="4 6">
    <location>
        <position position="108"/>
    </location>
    <ligand>
        <name>substrate</name>
    </ligand>
</feature>
<dbReference type="InterPro" id="IPR020097">
    <property type="entry name" value="PsdUridine_synth_TruA_a/b_dom"/>
</dbReference>
<dbReference type="Gene3D" id="3.30.70.660">
    <property type="entry name" value="Pseudouridine synthase I, catalytic domain, C-terminal subdomain"/>
    <property type="match status" value="1"/>
</dbReference>
<dbReference type="InterPro" id="IPR020095">
    <property type="entry name" value="PsdUridine_synth_TruA_C"/>
</dbReference>
<comment type="subunit">
    <text evidence="4">Homodimer.</text>
</comment>
<evidence type="ECO:0000256" key="3">
    <source>
        <dbReference type="ARBA" id="ARBA00023235"/>
    </source>
</evidence>
<comment type="caution">
    <text evidence="9">The sequence shown here is derived from an EMBL/GenBank/DDBJ whole genome shotgun (WGS) entry which is preliminary data.</text>
</comment>
<dbReference type="PANTHER" id="PTHR11142">
    <property type="entry name" value="PSEUDOURIDYLATE SYNTHASE"/>
    <property type="match status" value="1"/>
</dbReference>
<evidence type="ECO:0000313" key="10">
    <source>
        <dbReference type="Proteomes" id="UP000619078"/>
    </source>
</evidence>
<dbReference type="PANTHER" id="PTHR11142:SF0">
    <property type="entry name" value="TRNA PSEUDOURIDINE SYNTHASE-LIKE 1"/>
    <property type="match status" value="1"/>
</dbReference>
<dbReference type="RefSeq" id="WP_191162058.1">
    <property type="nucleotide sequence ID" value="NZ_JACWMX010000002.1"/>
</dbReference>
<gene>
    <name evidence="4 9" type="primary">truA</name>
    <name evidence="9" type="ORF">IDJ76_06795</name>
</gene>
<evidence type="ECO:0000256" key="1">
    <source>
        <dbReference type="ARBA" id="ARBA00009375"/>
    </source>
</evidence>
<protein>
    <recommendedName>
        <fullName evidence="4">tRNA pseudouridine synthase A</fullName>
        <ecNumber evidence="4">5.4.99.12</ecNumber>
    </recommendedName>
    <alternativeName>
        <fullName evidence="4">tRNA pseudouridine(38-40) synthase</fullName>
    </alternativeName>
    <alternativeName>
        <fullName evidence="4">tRNA pseudouridylate synthase I</fullName>
    </alternativeName>
    <alternativeName>
        <fullName evidence="4">tRNA-uridine isomerase I</fullName>
    </alternativeName>
</protein>
<keyword evidence="10" id="KW-1185">Reference proteome</keyword>
<dbReference type="SUPFAM" id="SSF55120">
    <property type="entry name" value="Pseudouridine synthase"/>
    <property type="match status" value="1"/>
</dbReference>
<feature type="domain" description="Pseudouridine synthase I TruA alpha/beta" evidence="8">
    <location>
        <begin position="140"/>
        <end position="244"/>
    </location>
</feature>
<sequence>MRYFFHIGYLGTNYSGWQKHPDGLSVQQVLESALSKIFKSPVYIVGCGRTDAQVHASQFFFQADIEQSWDFDLLFRLNNVLPDDIAVFDIIPVAAGAHARFDATARSYDYFIHTDKDPFLSGFSAMYPVKNWDLNAMQRAAQLLLKYNDYHAFCTMPDRNTHTICNVTAANIYTDAITGRIRFHISANRFLGKMVRIITGKLIDIATGKLSVEEFESHLVHPKKTQVIKPAYPQGLYLSKVVYPYLDTTAGSKFSELLAGNAADWQAV</sequence>
<comment type="function">
    <text evidence="4">Formation of pseudouridine at positions 38, 39 and 40 in the anticodon stem and loop of transfer RNAs.</text>
</comment>
<evidence type="ECO:0000313" key="9">
    <source>
        <dbReference type="EMBL" id="MBD1392796.1"/>
    </source>
</evidence>
<feature type="active site" description="Nucleophile" evidence="4 5">
    <location>
        <position position="51"/>
    </location>
</feature>
<accession>A0A926NKA4</accession>
<dbReference type="NCBIfam" id="TIGR00071">
    <property type="entry name" value="hisT_truA"/>
    <property type="match status" value="1"/>
</dbReference>
<dbReference type="InterPro" id="IPR020103">
    <property type="entry name" value="PsdUridine_synth_cat_dom_sf"/>
</dbReference>
<evidence type="ECO:0000256" key="2">
    <source>
        <dbReference type="ARBA" id="ARBA00022694"/>
    </source>
</evidence>
<dbReference type="GO" id="GO:0031119">
    <property type="term" value="P:tRNA pseudouridine synthesis"/>
    <property type="evidence" value="ECO:0007669"/>
    <property type="project" value="UniProtKB-UniRule"/>
</dbReference>
<dbReference type="AlphaFoldDB" id="A0A926NKA4"/>
<proteinExistence type="inferred from homology"/>
<evidence type="ECO:0000256" key="4">
    <source>
        <dbReference type="HAMAP-Rule" id="MF_00171"/>
    </source>
</evidence>
<organism evidence="9 10">
    <name type="scientific">Mucilaginibacter glaciei</name>
    <dbReference type="NCBI Taxonomy" id="2772109"/>
    <lineage>
        <taxon>Bacteria</taxon>
        <taxon>Pseudomonadati</taxon>
        <taxon>Bacteroidota</taxon>
        <taxon>Sphingobacteriia</taxon>
        <taxon>Sphingobacteriales</taxon>
        <taxon>Sphingobacteriaceae</taxon>
        <taxon>Mucilaginibacter</taxon>
    </lineage>
</organism>
<feature type="domain" description="Pseudouridine synthase I TruA alpha/beta" evidence="8">
    <location>
        <begin position="9"/>
        <end position="99"/>
    </location>
</feature>
<comment type="caution">
    <text evidence="4">Lacks conserved residue(s) required for the propagation of feature annotation.</text>
</comment>
<reference evidence="9" key="1">
    <citation type="submission" date="2020-09" db="EMBL/GenBank/DDBJ databases">
        <title>Novel species of Mucilaginibacter isolated from a glacier on the Tibetan Plateau.</title>
        <authorList>
            <person name="Liu Q."/>
            <person name="Xin Y.-H."/>
        </authorList>
    </citation>
    <scope>NUCLEOTIDE SEQUENCE</scope>
    <source>
        <strain evidence="9">ZB1P21</strain>
    </source>
</reference>
<dbReference type="EMBL" id="JACWMX010000002">
    <property type="protein sequence ID" value="MBD1392796.1"/>
    <property type="molecule type" value="Genomic_DNA"/>
</dbReference>
<evidence type="ECO:0000256" key="7">
    <source>
        <dbReference type="RuleBase" id="RU003792"/>
    </source>
</evidence>
<dbReference type="GO" id="GO:0003723">
    <property type="term" value="F:RNA binding"/>
    <property type="evidence" value="ECO:0007669"/>
    <property type="project" value="InterPro"/>
</dbReference>
<dbReference type="Pfam" id="PF01416">
    <property type="entry name" value="PseudoU_synth_1"/>
    <property type="match status" value="2"/>
</dbReference>
<evidence type="ECO:0000256" key="6">
    <source>
        <dbReference type="PIRSR" id="PIRSR001430-2"/>
    </source>
</evidence>
<dbReference type="Gene3D" id="3.30.70.580">
    <property type="entry name" value="Pseudouridine synthase I, catalytic domain, N-terminal subdomain"/>
    <property type="match status" value="1"/>
</dbReference>
<dbReference type="GO" id="GO:0160147">
    <property type="term" value="F:tRNA pseudouridine(38-40) synthase activity"/>
    <property type="evidence" value="ECO:0007669"/>
    <property type="project" value="UniProtKB-EC"/>
</dbReference>
<dbReference type="Proteomes" id="UP000619078">
    <property type="component" value="Unassembled WGS sequence"/>
</dbReference>
<dbReference type="InterPro" id="IPR001406">
    <property type="entry name" value="PsdUridine_synth_TruA"/>
</dbReference>
<dbReference type="HAMAP" id="MF_00171">
    <property type="entry name" value="TruA"/>
    <property type="match status" value="1"/>
</dbReference>
<keyword evidence="2 4" id="KW-0819">tRNA processing</keyword>
<name>A0A926NKA4_9SPHI</name>
<dbReference type="CDD" id="cd02570">
    <property type="entry name" value="PseudoU_synth_EcTruA"/>
    <property type="match status" value="1"/>
</dbReference>
<evidence type="ECO:0000259" key="8">
    <source>
        <dbReference type="Pfam" id="PF01416"/>
    </source>
</evidence>